<sequence length="112" mass="12629">MKCREPALEVAAGSGSCSRLYRQKFEDRSLAEKRHKTGSGFEAGSGCGRKQNVQESRKACCRIFQPALRRKQNARNPQSRLQKKAFNDSQRLVTAIFDHGVINMSGRRSEEV</sequence>
<gene>
    <name evidence="1" type="ORF">SLEP1_g50246</name>
</gene>
<organism evidence="1 2">
    <name type="scientific">Rubroshorea leprosula</name>
    <dbReference type="NCBI Taxonomy" id="152421"/>
    <lineage>
        <taxon>Eukaryota</taxon>
        <taxon>Viridiplantae</taxon>
        <taxon>Streptophyta</taxon>
        <taxon>Embryophyta</taxon>
        <taxon>Tracheophyta</taxon>
        <taxon>Spermatophyta</taxon>
        <taxon>Magnoliopsida</taxon>
        <taxon>eudicotyledons</taxon>
        <taxon>Gunneridae</taxon>
        <taxon>Pentapetalae</taxon>
        <taxon>rosids</taxon>
        <taxon>malvids</taxon>
        <taxon>Malvales</taxon>
        <taxon>Dipterocarpaceae</taxon>
        <taxon>Rubroshorea</taxon>
    </lineage>
</organism>
<dbReference type="AlphaFoldDB" id="A0AAV5M0Q3"/>
<dbReference type="EMBL" id="BPVZ01000162">
    <property type="protein sequence ID" value="GKV42884.1"/>
    <property type="molecule type" value="Genomic_DNA"/>
</dbReference>
<comment type="caution">
    <text evidence="1">The sequence shown here is derived from an EMBL/GenBank/DDBJ whole genome shotgun (WGS) entry which is preliminary data.</text>
</comment>
<accession>A0AAV5M0Q3</accession>
<name>A0AAV5M0Q3_9ROSI</name>
<evidence type="ECO:0000313" key="2">
    <source>
        <dbReference type="Proteomes" id="UP001054252"/>
    </source>
</evidence>
<dbReference type="Proteomes" id="UP001054252">
    <property type="component" value="Unassembled WGS sequence"/>
</dbReference>
<protein>
    <submittedName>
        <fullName evidence="1">Uncharacterized protein</fullName>
    </submittedName>
</protein>
<keyword evidence="2" id="KW-1185">Reference proteome</keyword>
<evidence type="ECO:0000313" key="1">
    <source>
        <dbReference type="EMBL" id="GKV42884.1"/>
    </source>
</evidence>
<proteinExistence type="predicted"/>
<reference evidence="1 2" key="1">
    <citation type="journal article" date="2021" name="Commun. Biol.">
        <title>The genome of Shorea leprosula (Dipterocarpaceae) highlights the ecological relevance of drought in aseasonal tropical rainforests.</title>
        <authorList>
            <person name="Ng K.K.S."/>
            <person name="Kobayashi M.J."/>
            <person name="Fawcett J.A."/>
            <person name="Hatakeyama M."/>
            <person name="Paape T."/>
            <person name="Ng C.H."/>
            <person name="Ang C.C."/>
            <person name="Tnah L.H."/>
            <person name="Lee C.T."/>
            <person name="Nishiyama T."/>
            <person name="Sese J."/>
            <person name="O'Brien M.J."/>
            <person name="Copetti D."/>
            <person name="Mohd Noor M.I."/>
            <person name="Ong R.C."/>
            <person name="Putra M."/>
            <person name="Sireger I.Z."/>
            <person name="Indrioko S."/>
            <person name="Kosugi Y."/>
            <person name="Izuno A."/>
            <person name="Isagi Y."/>
            <person name="Lee S.L."/>
            <person name="Shimizu K.K."/>
        </authorList>
    </citation>
    <scope>NUCLEOTIDE SEQUENCE [LARGE SCALE GENOMIC DNA]</scope>
    <source>
        <strain evidence="1">214</strain>
    </source>
</reference>